<reference evidence="2 3" key="1">
    <citation type="submission" date="2017-04" db="EMBL/GenBank/DDBJ databases">
        <title>Complete Genome Sequence of Streptomyces gilvosporeus F607, a Capable Producer of Natamycin.</title>
        <authorList>
            <person name="Zong G."/>
            <person name="Zhong C."/>
            <person name="Fu J."/>
            <person name="Qin R."/>
            <person name="Cao G."/>
        </authorList>
    </citation>
    <scope>NUCLEOTIDE SEQUENCE [LARGE SCALE GENOMIC DNA]</scope>
    <source>
        <strain evidence="2 3">F607</strain>
    </source>
</reference>
<evidence type="ECO:0000313" key="3">
    <source>
        <dbReference type="Proteomes" id="UP000192726"/>
    </source>
</evidence>
<feature type="signal peptide" evidence="1">
    <location>
        <begin position="1"/>
        <end position="27"/>
    </location>
</feature>
<dbReference type="EMBL" id="CP020569">
    <property type="protein sequence ID" value="ARF58444.1"/>
    <property type="molecule type" value="Genomic_DNA"/>
</dbReference>
<dbReference type="RefSeq" id="WP_083108640.1">
    <property type="nucleotide sequence ID" value="NZ_CP020569.1"/>
</dbReference>
<protein>
    <recommendedName>
        <fullName evidence="4">Secreted protein</fullName>
    </recommendedName>
</protein>
<evidence type="ECO:0000256" key="1">
    <source>
        <dbReference type="SAM" id="SignalP"/>
    </source>
</evidence>
<organism evidence="2 3">
    <name type="scientific">Streptomyces gilvosporeus</name>
    <dbReference type="NCBI Taxonomy" id="553510"/>
    <lineage>
        <taxon>Bacteria</taxon>
        <taxon>Bacillati</taxon>
        <taxon>Actinomycetota</taxon>
        <taxon>Actinomycetes</taxon>
        <taxon>Kitasatosporales</taxon>
        <taxon>Streptomycetaceae</taxon>
        <taxon>Streptomyces</taxon>
    </lineage>
</organism>
<name>A0A1V0TZS1_9ACTN</name>
<dbReference type="AlphaFoldDB" id="A0A1V0TZS1"/>
<proteinExistence type="predicted"/>
<evidence type="ECO:0000313" key="2">
    <source>
        <dbReference type="EMBL" id="ARF58444.1"/>
    </source>
</evidence>
<feature type="chain" id="PRO_5013024933" description="Secreted protein" evidence="1">
    <location>
        <begin position="28"/>
        <end position="137"/>
    </location>
</feature>
<dbReference type="STRING" id="553510.B1H19_33455"/>
<keyword evidence="1" id="KW-0732">Signal</keyword>
<dbReference type="KEGG" id="sgv:B1H19_33455"/>
<evidence type="ECO:0008006" key="4">
    <source>
        <dbReference type="Google" id="ProtNLM"/>
    </source>
</evidence>
<dbReference type="Proteomes" id="UP000192726">
    <property type="component" value="Chromosome"/>
</dbReference>
<dbReference type="OrthoDB" id="9914851at2"/>
<gene>
    <name evidence="2" type="ORF">B1H19_33455</name>
</gene>
<accession>A0A1V0TZS1</accession>
<sequence length="137" mass="14051">MRKLTAVATATAATALTLAIGAGTASADDSVMTKPWNESVSGASGSGTIKTVWGKDGGKVTATGKLKVTAAKGCYTISVGVAFIGKPRGPEIWHKAPQKQCGPGTIDVTATLPPNQFWDGPWVEICKDGDDSRACKS</sequence>
<keyword evidence="3" id="KW-1185">Reference proteome</keyword>